<dbReference type="InParanoid" id="A0A0P0XP12"/>
<sequence length="87" mass="8885">MVSTAMCGRRRRSGPARAGAAALATEVEAGKGAAAVAAEVEPWRRGRAPWSWTRSPGLLSRRILPFSASGASSSSSGGLSGQAGRRC</sequence>
<proteinExistence type="predicted"/>
<name>A0A0P0XP12_ORYSJ</name>
<feature type="region of interest" description="Disordered" evidence="1">
    <location>
        <begin position="67"/>
        <end position="87"/>
    </location>
</feature>
<dbReference type="PaxDb" id="39947-A0A0P0XP12"/>
<dbReference type="AlphaFoldDB" id="A0A0P0XP12"/>
<keyword evidence="3" id="KW-1185">Reference proteome</keyword>
<gene>
    <name evidence="2" type="ordered locus">Os09g0484000</name>
    <name evidence="2" type="ORF">OSNPB_090484000</name>
</gene>
<evidence type="ECO:0000256" key="1">
    <source>
        <dbReference type="SAM" id="MobiDB-lite"/>
    </source>
</evidence>
<dbReference type="EMBL" id="AP014965">
    <property type="protein sequence ID" value="BAT08686.1"/>
    <property type="molecule type" value="Genomic_DNA"/>
</dbReference>
<reference evidence="2 3" key="2">
    <citation type="journal article" date="2013" name="Plant Cell Physiol.">
        <title>Rice Annotation Project Database (RAP-DB): an integrative and interactive database for rice genomics.</title>
        <authorList>
            <person name="Sakai H."/>
            <person name="Lee S.S."/>
            <person name="Tanaka T."/>
            <person name="Numa H."/>
            <person name="Kim J."/>
            <person name="Kawahara Y."/>
            <person name="Wakimoto H."/>
            <person name="Yang C.C."/>
            <person name="Iwamoto M."/>
            <person name="Abe T."/>
            <person name="Yamada Y."/>
            <person name="Muto A."/>
            <person name="Inokuchi H."/>
            <person name="Ikemura T."/>
            <person name="Matsumoto T."/>
            <person name="Sasaki T."/>
            <person name="Itoh T."/>
        </authorList>
    </citation>
    <scope>NUCLEOTIDE SEQUENCE [LARGE SCALE GENOMIC DNA]</scope>
    <source>
        <strain evidence="3">cv. Nipponbare</strain>
    </source>
</reference>
<evidence type="ECO:0000313" key="2">
    <source>
        <dbReference type="EMBL" id="BAT08686.1"/>
    </source>
</evidence>
<organism evidence="2 3">
    <name type="scientific">Oryza sativa subsp. japonica</name>
    <name type="common">Rice</name>
    <dbReference type="NCBI Taxonomy" id="39947"/>
    <lineage>
        <taxon>Eukaryota</taxon>
        <taxon>Viridiplantae</taxon>
        <taxon>Streptophyta</taxon>
        <taxon>Embryophyta</taxon>
        <taxon>Tracheophyta</taxon>
        <taxon>Spermatophyta</taxon>
        <taxon>Magnoliopsida</taxon>
        <taxon>Liliopsida</taxon>
        <taxon>Poales</taxon>
        <taxon>Poaceae</taxon>
        <taxon>BOP clade</taxon>
        <taxon>Oryzoideae</taxon>
        <taxon>Oryzeae</taxon>
        <taxon>Oryzinae</taxon>
        <taxon>Oryza</taxon>
        <taxon>Oryza sativa</taxon>
    </lineage>
</organism>
<protein>
    <submittedName>
        <fullName evidence="2">Os09g0484000 protein</fullName>
    </submittedName>
</protein>
<reference evidence="3" key="1">
    <citation type="journal article" date="2005" name="Nature">
        <title>The map-based sequence of the rice genome.</title>
        <authorList>
            <consortium name="International rice genome sequencing project (IRGSP)"/>
            <person name="Matsumoto T."/>
            <person name="Wu J."/>
            <person name="Kanamori H."/>
            <person name="Katayose Y."/>
            <person name="Fujisawa M."/>
            <person name="Namiki N."/>
            <person name="Mizuno H."/>
            <person name="Yamamoto K."/>
            <person name="Antonio B.A."/>
            <person name="Baba T."/>
            <person name="Sakata K."/>
            <person name="Nagamura Y."/>
            <person name="Aoki H."/>
            <person name="Arikawa K."/>
            <person name="Arita K."/>
            <person name="Bito T."/>
            <person name="Chiden Y."/>
            <person name="Fujitsuka N."/>
            <person name="Fukunaka R."/>
            <person name="Hamada M."/>
            <person name="Harada C."/>
            <person name="Hayashi A."/>
            <person name="Hijishita S."/>
            <person name="Honda M."/>
            <person name="Hosokawa S."/>
            <person name="Ichikawa Y."/>
            <person name="Idonuma A."/>
            <person name="Iijima M."/>
            <person name="Ikeda M."/>
            <person name="Ikeno M."/>
            <person name="Ito K."/>
            <person name="Ito S."/>
            <person name="Ito T."/>
            <person name="Ito Y."/>
            <person name="Ito Y."/>
            <person name="Iwabuchi A."/>
            <person name="Kamiya K."/>
            <person name="Karasawa W."/>
            <person name="Kurita K."/>
            <person name="Katagiri S."/>
            <person name="Kikuta A."/>
            <person name="Kobayashi H."/>
            <person name="Kobayashi N."/>
            <person name="Machita K."/>
            <person name="Maehara T."/>
            <person name="Masukawa M."/>
            <person name="Mizubayashi T."/>
            <person name="Mukai Y."/>
            <person name="Nagasaki H."/>
            <person name="Nagata Y."/>
            <person name="Naito S."/>
            <person name="Nakashima M."/>
            <person name="Nakama Y."/>
            <person name="Nakamichi Y."/>
            <person name="Nakamura M."/>
            <person name="Meguro A."/>
            <person name="Negishi M."/>
            <person name="Ohta I."/>
            <person name="Ohta T."/>
            <person name="Okamoto M."/>
            <person name="Ono N."/>
            <person name="Saji S."/>
            <person name="Sakaguchi M."/>
            <person name="Sakai K."/>
            <person name="Shibata M."/>
            <person name="Shimokawa T."/>
            <person name="Song J."/>
            <person name="Takazaki Y."/>
            <person name="Terasawa K."/>
            <person name="Tsugane M."/>
            <person name="Tsuji K."/>
            <person name="Ueda S."/>
            <person name="Waki K."/>
            <person name="Yamagata H."/>
            <person name="Yamamoto M."/>
            <person name="Yamamoto S."/>
            <person name="Yamane H."/>
            <person name="Yoshiki S."/>
            <person name="Yoshihara R."/>
            <person name="Yukawa K."/>
            <person name="Zhong H."/>
            <person name="Yano M."/>
            <person name="Yuan Q."/>
            <person name="Ouyang S."/>
            <person name="Liu J."/>
            <person name="Jones K.M."/>
            <person name="Gansberger K."/>
            <person name="Moffat K."/>
            <person name="Hill J."/>
            <person name="Bera J."/>
            <person name="Fadrosh D."/>
            <person name="Jin S."/>
            <person name="Johri S."/>
            <person name="Kim M."/>
            <person name="Overton L."/>
            <person name="Reardon M."/>
            <person name="Tsitrin T."/>
            <person name="Vuong H."/>
            <person name="Weaver B."/>
            <person name="Ciecko A."/>
            <person name="Tallon L."/>
            <person name="Jackson J."/>
            <person name="Pai G."/>
            <person name="Aken S.V."/>
            <person name="Utterback T."/>
            <person name="Reidmuller S."/>
            <person name="Feldblyum T."/>
            <person name="Hsiao J."/>
            <person name="Zismann V."/>
            <person name="Iobst S."/>
            <person name="de Vazeille A.R."/>
            <person name="Buell C.R."/>
            <person name="Ying K."/>
            <person name="Li Y."/>
            <person name="Lu T."/>
            <person name="Huang Y."/>
            <person name="Zhao Q."/>
            <person name="Feng Q."/>
            <person name="Zhang L."/>
            <person name="Zhu J."/>
            <person name="Weng Q."/>
            <person name="Mu J."/>
            <person name="Lu Y."/>
            <person name="Fan D."/>
            <person name="Liu Y."/>
            <person name="Guan J."/>
            <person name="Zhang Y."/>
            <person name="Yu S."/>
            <person name="Liu X."/>
            <person name="Zhang Y."/>
            <person name="Hong G."/>
            <person name="Han B."/>
            <person name="Choisne N."/>
            <person name="Demange N."/>
            <person name="Orjeda G."/>
            <person name="Samain S."/>
            <person name="Cattolico L."/>
            <person name="Pelletier E."/>
            <person name="Couloux A."/>
            <person name="Segurens B."/>
            <person name="Wincker P."/>
            <person name="D'Hont A."/>
            <person name="Scarpelli C."/>
            <person name="Weissenbach J."/>
            <person name="Salanoubat M."/>
            <person name="Quetier F."/>
            <person name="Yu Y."/>
            <person name="Kim H.R."/>
            <person name="Rambo T."/>
            <person name="Currie J."/>
            <person name="Collura K."/>
            <person name="Luo M."/>
            <person name="Yang T."/>
            <person name="Ammiraju J.S.S."/>
            <person name="Engler F."/>
            <person name="Soderlund C."/>
            <person name="Wing R.A."/>
            <person name="Palmer L.E."/>
            <person name="de la Bastide M."/>
            <person name="Spiegel L."/>
            <person name="Nascimento L."/>
            <person name="Zutavern T."/>
            <person name="O'Shaughnessy A."/>
            <person name="Dike S."/>
            <person name="Dedhia N."/>
            <person name="Preston R."/>
            <person name="Balija V."/>
            <person name="McCombie W.R."/>
            <person name="Chow T."/>
            <person name="Chen H."/>
            <person name="Chung M."/>
            <person name="Chen C."/>
            <person name="Shaw J."/>
            <person name="Wu H."/>
            <person name="Hsiao K."/>
            <person name="Chao Y."/>
            <person name="Chu M."/>
            <person name="Cheng C."/>
            <person name="Hour A."/>
            <person name="Lee P."/>
            <person name="Lin S."/>
            <person name="Lin Y."/>
            <person name="Liou J."/>
            <person name="Liu S."/>
            <person name="Hsing Y."/>
            <person name="Raghuvanshi S."/>
            <person name="Mohanty A."/>
            <person name="Bharti A.K."/>
            <person name="Gaur A."/>
            <person name="Gupta V."/>
            <person name="Kumar D."/>
            <person name="Ravi V."/>
            <person name="Vij S."/>
            <person name="Kapur A."/>
            <person name="Khurana P."/>
            <person name="Khurana P."/>
            <person name="Khurana J.P."/>
            <person name="Tyagi A.K."/>
            <person name="Gaikwad K."/>
            <person name="Singh A."/>
            <person name="Dalal V."/>
            <person name="Srivastava S."/>
            <person name="Dixit A."/>
            <person name="Pal A.K."/>
            <person name="Ghazi I.A."/>
            <person name="Yadav M."/>
            <person name="Pandit A."/>
            <person name="Bhargava A."/>
            <person name="Sureshbabu K."/>
            <person name="Batra K."/>
            <person name="Sharma T.R."/>
            <person name="Mohapatra T."/>
            <person name="Singh N.K."/>
            <person name="Messing J."/>
            <person name="Nelson A.B."/>
            <person name="Fuks G."/>
            <person name="Kavchok S."/>
            <person name="Keizer G."/>
            <person name="Linton E."/>
            <person name="Llaca V."/>
            <person name="Song R."/>
            <person name="Tanyolac B."/>
            <person name="Young S."/>
            <person name="Ho-Il K."/>
            <person name="Hahn J.H."/>
            <person name="Sangsakoo G."/>
            <person name="Vanavichit A."/>
            <person name="de Mattos Luiz.A.T."/>
            <person name="Zimmer P.D."/>
            <person name="Malone G."/>
            <person name="Dellagostin O."/>
            <person name="de Oliveira A.C."/>
            <person name="Bevan M."/>
            <person name="Bancroft I."/>
            <person name="Minx P."/>
            <person name="Cordum H."/>
            <person name="Wilson R."/>
            <person name="Cheng Z."/>
            <person name="Jin W."/>
            <person name="Jiang J."/>
            <person name="Leong S.A."/>
            <person name="Iwama H."/>
            <person name="Gojobori T."/>
            <person name="Itoh T."/>
            <person name="Niimura Y."/>
            <person name="Fujii Y."/>
            <person name="Habara T."/>
            <person name="Sakai H."/>
            <person name="Sato Y."/>
            <person name="Wilson G."/>
            <person name="Kumar K."/>
            <person name="McCouch S."/>
            <person name="Juretic N."/>
            <person name="Hoen D."/>
            <person name="Wright S."/>
            <person name="Bruskiewich R."/>
            <person name="Bureau T."/>
            <person name="Miyao A."/>
            <person name="Hirochika H."/>
            <person name="Nishikawa T."/>
            <person name="Kadowaki K."/>
            <person name="Sugiura M."/>
            <person name="Burr B."/>
            <person name="Sasaki T."/>
        </authorList>
    </citation>
    <scope>NUCLEOTIDE SEQUENCE [LARGE SCALE GENOMIC DNA]</scope>
    <source>
        <strain evidence="3">cv. Nipponbare</strain>
    </source>
</reference>
<dbReference type="Proteomes" id="UP000059680">
    <property type="component" value="Chromosome 9"/>
</dbReference>
<reference evidence="2 3" key="3">
    <citation type="journal article" date="2013" name="Rice">
        <title>Improvement of the Oryza sativa Nipponbare reference genome using next generation sequence and optical map data.</title>
        <authorList>
            <person name="Kawahara Y."/>
            <person name="de la Bastide M."/>
            <person name="Hamilton J.P."/>
            <person name="Kanamori H."/>
            <person name="McCombie W.R."/>
            <person name="Ouyang S."/>
            <person name="Schwartz D.C."/>
            <person name="Tanaka T."/>
            <person name="Wu J."/>
            <person name="Zhou S."/>
            <person name="Childs K.L."/>
            <person name="Davidson R.M."/>
            <person name="Lin H."/>
            <person name="Quesada-Ocampo L."/>
            <person name="Vaillancourt B."/>
            <person name="Sakai H."/>
            <person name="Lee S.S."/>
            <person name="Kim J."/>
            <person name="Numa H."/>
            <person name="Itoh T."/>
            <person name="Buell C.R."/>
            <person name="Matsumoto T."/>
        </authorList>
    </citation>
    <scope>NUCLEOTIDE SEQUENCE [LARGE SCALE GENOMIC DNA]</scope>
    <source>
        <strain evidence="3">cv. Nipponbare</strain>
    </source>
</reference>
<accession>A0A0P0XP12</accession>
<evidence type="ECO:0000313" key="3">
    <source>
        <dbReference type="Proteomes" id="UP000059680"/>
    </source>
</evidence>